<dbReference type="InterPro" id="IPR046848">
    <property type="entry name" value="E_motif"/>
</dbReference>
<evidence type="ECO:0000256" key="1">
    <source>
        <dbReference type="ARBA" id="ARBA00022737"/>
    </source>
</evidence>
<accession>A0A9Q0K9V7</accession>
<feature type="repeat" description="PPR" evidence="2">
    <location>
        <begin position="380"/>
        <end position="414"/>
    </location>
</feature>
<dbReference type="FunFam" id="1.25.40.10:FF:000381">
    <property type="entry name" value="Pentatricopeptide repeat-containing protein"/>
    <property type="match status" value="1"/>
</dbReference>
<comment type="caution">
    <text evidence="3">The sequence shown here is derived from an EMBL/GenBank/DDBJ whole genome shotgun (WGS) entry which is preliminary data.</text>
</comment>
<dbReference type="Pfam" id="PF01535">
    <property type="entry name" value="PPR"/>
    <property type="match status" value="5"/>
</dbReference>
<dbReference type="SUPFAM" id="SSF48452">
    <property type="entry name" value="TPR-like"/>
    <property type="match status" value="1"/>
</dbReference>
<feature type="repeat" description="PPR" evidence="2">
    <location>
        <begin position="516"/>
        <end position="550"/>
    </location>
</feature>
<dbReference type="FunFam" id="1.25.40.10:FF:000158">
    <property type="entry name" value="pentatricopeptide repeat-containing protein At2g33680"/>
    <property type="match status" value="1"/>
</dbReference>
<evidence type="ECO:0000256" key="2">
    <source>
        <dbReference type="PROSITE-ProRule" id="PRU00708"/>
    </source>
</evidence>
<feature type="repeat" description="PPR" evidence="2">
    <location>
        <begin position="177"/>
        <end position="211"/>
    </location>
</feature>
<dbReference type="PANTHER" id="PTHR47926">
    <property type="entry name" value="PENTATRICOPEPTIDE REPEAT-CONTAINING PROTEIN"/>
    <property type="match status" value="1"/>
</dbReference>
<dbReference type="FunFam" id="1.25.40.10:FF:000694">
    <property type="entry name" value="Pentatricopeptide repeat-containing protein At3g50420"/>
    <property type="match status" value="1"/>
</dbReference>
<dbReference type="InterPro" id="IPR002885">
    <property type="entry name" value="PPR_rpt"/>
</dbReference>
<protein>
    <recommendedName>
        <fullName evidence="5">Pentatricopeptide repeat-containing protein</fullName>
    </recommendedName>
</protein>
<feature type="repeat" description="PPR" evidence="2">
    <location>
        <begin position="481"/>
        <end position="515"/>
    </location>
</feature>
<dbReference type="PANTHER" id="PTHR47926:SF356">
    <property type="entry name" value="(WILD MALAYSIAN BANANA) HYPOTHETICAL PROTEIN"/>
    <property type="match status" value="1"/>
</dbReference>
<dbReference type="GO" id="GO:0099402">
    <property type="term" value="P:plant organ development"/>
    <property type="evidence" value="ECO:0007669"/>
    <property type="project" value="UniProtKB-ARBA"/>
</dbReference>
<dbReference type="Gene3D" id="1.25.40.10">
    <property type="entry name" value="Tetratricopeptide repeat domain"/>
    <property type="match status" value="6"/>
</dbReference>
<dbReference type="EMBL" id="JAMYWD010000007">
    <property type="protein sequence ID" value="KAJ4966542.1"/>
    <property type="molecule type" value="Genomic_DNA"/>
</dbReference>
<evidence type="ECO:0000313" key="3">
    <source>
        <dbReference type="EMBL" id="KAJ4966542.1"/>
    </source>
</evidence>
<feature type="repeat" description="PPR" evidence="2">
    <location>
        <begin position="278"/>
        <end position="312"/>
    </location>
</feature>
<feature type="repeat" description="PPR" evidence="2">
    <location>
        <begin position="44"/>
        <end position="78"/>
    </location>
</feature>
<keyword evidence="1" id="KW-0677">Repeat</keyword>
<evidence type="ECO:0000313" key="4">
    <source>
        <dbReference type="Proteomes" id="UP001141806"/>
    </source>
</evidence>
<dbReference type="Proteomes" id="UP001141806">
    <property type="component" value="Unassembled WGS sequence"/>
</dbReference>
<name>A0A9Q0K9V7_9MAGN</name>
<keyword evidence="4" id="KW-1185">Reference proteome</keyword>
<dbReference type="AlphaFoldDB" id="A0A9Q0K9V7"/>
<reference evidence="3" key="1">
    <citation type="journal article" date="2023" name="Plant J.">
        <title>The genome of the king protea, Protea cynaroides.</title>
        <authorList>
            <person name="Chang J."/>
            <person name="Duong T.A."/>
            <person name="Schoeman C."/>
            <person name="Ma X."/>
            <person name="Roodt D."/>
            <person name="Barker N."/>
            <person name="Li Z."/>
            <person name="Van de Peer Y."/>
            <person name="Mizrachi E."/>
        </authorList>
    </citation>
    <scope>NUCLEOTIDE SEQUENCE</scope>
    <source>
        <tissue evidence="3">Young leaves</tissue>
    </source>
</reference>
<dbReference type="GO" id="GO:0009451">
    <property type="term" value="P:RNA modification"/>
    <property type="evidence" value="ECO:0007669"/>
    <property type="project" value="InterPro"/>
</dbReference>
<dbReference type="InterPro" id="IPR046960">
    <property type="entry name" value="PPR_At4g14850-like_plant"/>
</dbReference>
<gene>
    <name evidence="3" type="ORF">NE237_018391</name>
</gene>
<dbReference type="Pfam" id="PF20431">
    <property type="entry name" value="E_motif"/>
    <property type="match status" value="1"/>
</dbReference>
<organism evidence="3 4">
    <name type="scientific">Protea cynaroides</name>
    <dbReference type="NCBI Taxonomy" id="273540"/>
    <lineage>
        <taxon>Eukaryota</taxon>
        <taxon>Viridiplantae</taxon>
        <taxon>Streptophyta</taxon>
        <taxon>Embryophyta</taxon>
        <taxon>Tracheophyta</taxon>
        <taxon>Spermatophyta</taxon>
        <taxon>Magnoliopsida</taxon>
        <taxon>Proteales</taxon>
        <taxon>Proteaceae</taxon>
        <taxon>Protea</taxon>
    </lineage>
</organism>
<evidence type="ECO:0008006" key="5">
    <source>
        <dbReference type="Google" id="ProtNLM"/>
    </source>
</evidence>
<dbReference type="FunFam" id="1.25.40.10:FF:000285">
    <property type="entry name" value="Pentatricopeptide repeat-containing protein, chloroplastic"/>
    <property type="match status" value="1"/>
</dbReference>
<dbReference type="InterPro" id="IPR011990">
    <property type="entry name" value="TPR-like_helical_dom_sf"/>
</dbReference>
<dbReference type="PROSITE" id="PS51375">
    <property type="entry name" value="PPR"/>
    <property type="match status" value="6"/>
</dbReference>
<dbReference type="Pfam" id="PF13041">
    <property type="entry name" value="PPR_2"/>
    <property type="match status" value="3"/>
</dbReference>
<dbReference type="GO" id="GO:0003723">
    <property type="term" value="F:RNA binding"/>
    <property type="evidence" value="ECO:0007669"/>
    <property type="project" value="InterPro"/>
</dbReference>
<sequence>MKQQTSCLAAIVQKCTSTTSVRIARQIHAHILIISAASTGQSASPFLNNNLVSMYAKCGSLQDSQHVFDRMPQRNIVSFNALISTYSRLPHHALSAFELVPVMTNEGFTPNSLTLSSLIQASSSLEEHSLGSALHSQVVRYGFFNSVCVQTSLLGMYSNCGDLESANRVFDHIVDRDAIAWNSIIFGNLKNQKIMKGLQLFGSMVRAGSIPTHFTYSMALNACSRLRDGVSGKVIHAHVIKSDSPADVPLQNALLDMYFSCGETDTAAYVFKNIKNPDLVSWNSMIAGYSDRGVGDKAIDMFIQLLRTSFEKPDEYTFAAVISASGTLPASDYGKPLHAQVEKAGFQRSVFVGSTLVSMYLKNGETDSAENLFTLVPEKDDIVWTEMITGHSQLGDGETALKYFYYMQQGGHKADSFALSSALSSCADLVTLKQGEMFHTQVVKTGYHADVYVCGSLVDMYAKNGNLRAAQLVFSSSACPDLKCWNSMLGGYSHHGKAEEAFKLFDEIIKQGLKPDEVTFVSLLSTCSHCGLVMKGKFFWNCMKEDGLKPGSKHYSCMVSLLGRAGSLQEAMELIIKSPIGDSHLELWRILLSSCVLHKNLRIGVHAAEEVLRLEPEDSATHILLSNLYAAVGRWDAVAEIRKKIRRLMLEKDPGLSWIEIKDRIHAFSSSDQSHPHIDEALAELYRLQGNMAGWETHEI</sequence>
<dbReference type="NCBIfam" id="TIGR00756">
    <property type="entry name" value="PPR"/>
    <property type="match status" value="2"/>
</dbReference>
<proteinExistence type="predicted"/>
<dbReference type="OrthoDB" id="728902at2759"/>